<dbReference type="FunFam" id="3.40.50.1820:FF:000089">
    <property type="entry name" value="Alpha/beta hydrolase"/>
    <property type="match status" value="1"/>
</dbReference>
<evidence type="ECO:0000313" key="5">
    <source>
        <dbReference type="EMBL" id="TDQ04831.1"/>
    </source>
</evidence>
<comment type="similarity">
    <text evidence="1">Belongs to the 'GDXG' lipolytic enzyme family.</text>
</comment>
<evidence type="ECO:0000256" key="2">
    <source>
        <dbReference type="ARBA" id="ARBA00022801"/>
    </source>
</evidence>
<dbReference type="OrthoDB" id="3206739at2"/>
<dbReference type="PANTHER" id="PTHR48081">
    <property type="entry name" value="AB HYDROLASE SUPERFAMILY PROTEIN C4A8.06C"/>
    <property type="match status" value="1"/>
</dbReference>
<organism evidence="5 6">
    <name type="scientific">Labedaea rhizosphaerae</name>
    <dbReference type="NCBI Taxonomy" id="598644"/>
    <lineage>
        <taxon>Bacteria</taxon>
        <taxon>Bacillati</taxon>
        <taxon>Actinomycetota</taxon>
        <taxon>Actinomycetes</taxon>
        <taxon>Pseudonocardiales</taxon>
        <taxon>Pseudonocardiaceae</taxon>
        <taxon>Labedaea</taxon>
    </lineage>
</organism>
<keyword evidence="6" id="KW-1185">Reference proteome</keyword>
<dbReference type="SUPFAM" id="SSF53474">
    <property type="entry name" value="alpha/beta-Hydrolases"/>
    <property type="match status" value="1"/>
</dbReference>
<evidence type="ECO:0000259" key="4">
    <source>
        <dbReference type="Pfam" id="PF07859"/>
    </source>
</evidence>
<dbReference type="InterPro" id="IPR029058">
    <property type="entry name" value="AB_hydrolase_fold"/>
</dbReference>
<accession>A0A4R6SLU3</accession>
<evidence type="ECO:0000256" key="3">
    <source>
        <dbReference type="SAM" id="MobiDB-lite"/>
    </source>
</evidence>
<comment type="caution">
    <text evidence="5">The sequence shown here is derived from an EMBL/GenBank/DDBJ whole genome shotgun (WGS) entry which is preliminary data.</text>
</comment>
<evidence type="ECO:0000313" key="6">
    <source>
        <dbReference type="Proteomes" id="UP000295444"/>
    </source>
</evidence>
<feature type="region of interest" description="Disordered" evidence="3">
    <location>
        <begin position="358"/>
        <end position="383"/>
    </location>
</feature>
<dbReference type="GO" id="GO:0016787">
    <property type="term" value="F:hydrolase activity"/>
    <property type="evidence" value="ECO:0007669"/>
    <property type="project" value="UniProtKB-KW"/>
</dbReference>
<dbReference type="InterPro" id="IPR013094">
    <property type="entry name" value="AB_hydrolase_3"/>
</dbReference>
<dbReference type="EMBL" id="SNXZ01000001">
    <property type="protein sequence ID" value="TDQ04831.1"/>
    <property type="molecule type" value="Genomic_DNA"/>
</dbReference>
<feature type="compositionally biased region" description="Basic residues" evidence="3">
    <location>
        <begin position="372"/>
        <end position="383"/>
    </location>
</feature>
<name>A0A4R6SLU3_LABRH</name>
<reference evidence="5 6" key="1">
    <citation type="submission" date="2019-03" db="EMBL/GenBank/DDBJ databases">
        <title>Genomic Encyclopedia of Type Strains, Phase IV (KMG-IV): sequencing the most valuable type-strain genomes for metagenomic binning, comparative biology and taxonomic classification.</title>
        <authorList>
            <person name="Goeker M."/>
        </authorList>
    </citation>
    <scope>NUCLEOTIDE SEQUENCE [LARGE SCALE GENOMIC DNA]</scope>
    <source>
        <strain evidence="5 6">DSM 45361</strain>
    </source>
</reference>
<dbReference type="RefSeq" id="WP_133847682.1">
    <property type="nucleotide sequence ID" value="NZ_SNXZ01000001.1"/>
</dbReference>
<dbReference type="PANTHER" id="PTHR48081:SF8">
    <property type="entry name" value="ALPHA_BETA HYDROLASE FOLD-3 DOMAIN-CONTAINING PROTEIN-RELATED"/>
    <property type="match status" value="1"/>
</dbReference>
<dbReference type="Proteomes" id="UP000295444">
    <property type="component" value="Unassembled WGS sequence"/>
</dbReference>
<feature type="domain" description="Alpha/beta hydrolase fold-3" evidence="4">
    <location>
        <begin position="124"/>
        <end position="330"/>
    </location>
</feature>
<gene>
    <name evidence="5" type="ORF">EV186_101789</name>
</gene>
<dbReference type="InterPro" id="IPR050300">
    <property type="entry name" value="GDXG_lipolytic_enzyme"/>
</dbReference>
<keyword evidence="2" id="KW-0378">Hydrolase</keyword>
<dbReference type="Pfam" id="PF07859">
    <property type="entry name" value="Abhydrolase_3"/>
    <property type="match status" value="1"/>
</dbReference>
<protein>
    <submittedName>
        <fullName evidence="5">Acetyl esterase</fullName>
    </submittedName>
</protein>
<sequence length="383" mass="40844">MALRAVQLLERVPISVQATIARALFGLPKPVRRLLIGAPVRLDGQELASDAQLLLWLDKLTDASMVQSRDHVIARTALDAKSEIVRKRDVEPVDVRTVEVAGAEGPLQARLYTPAKAPDDGPLLVFYHGGGWVIGSLGTHDNLCRFIAANGELRVLSVDYRLAPEAPFPAAADDALAAFRWAVKHAADLGANPDAIAVGGDSAGGNLAAVTSYLASKRRGAQPAFQLLFYPGVDASVRRPSRELFAEGFFLTSREMDWFLGHYAPDEASRTDPKLSPLLASNLAGLPPAYITTAGFDPLRDEGEAYARKLGEAGVPVVLRRHADLIHGFANFIGLGTRFTEAVSEAIGALRTGLAMGSMGSPGSSATTKPAQPRKRSTPAKKQ</sequence>
<dbReference type="AlphaFoldDB" id="A0A4R6SLU3"/>
<proteinExistence type="inferred from homology"/>
<evidence type="ECO:0000256" key="1">
    <source>
        <dbReference type="ARBA" id="ARBA00010515"/>
    </source>
</evidence>
<dbReference type="Gene3D" id="3.40.50.1820">
    <property type="entry name" value="alpha/beta hydrolase"/>
    <property type="match status" value="1"/>
</dbReference>